<reference evidence="2" key="1">
    <citation type="submission" date="2024-10" db="EMBL/GenBank/DDBJ databases">
        <authorList>
            <person name="Ryan C."/>
        </authorList>
    </citation>
    <scope>NUCLEOTIDE SEQUENCE [LARGE SCALE GENOMIC DNA]</scope>
</reference>
<gene>
    <name evidence="2" type="ORF">URODEC1_LOCUS89049</name>
</gene>
<evidence type="ECO:0000313" key="3">
    <source>
        <dbReference type="Proteomes" id="UP001497457"/>
    </source>
</evidence>
<dbReference type="AlphaFoldDB" id="A0ABC9DUB8"/>
<sequence>MAEEPKSPYDPNLKPAAAPATATPRRIRLRRLPVSCVAVLVVIAGNIALYLRRDVRGDDDDDRAAALAFFGFSHLNLVSLFLAIAHFEDSPPGSPARGRARLAVWLLTTTLAAAFTWKIGALLPLGFAVAAWIVAVATVLGGFYMLFLHGDK</sequence>
<feature type="transmembrane region" description="Helical" evidence="1">
    <location>
        <begin position="125"/>
        <end position="147"/>
    </location>
</feature>
<name>A0ABC9DUB8_9POAL</name>
<accession>A0ABC9DUB8</accession>
<dbReference type="Pfam" id="PF20100">
    <property type="entry name" value="DUF6490"/>
    <property type="match status" value="1"/>
</dbReference>
<organism evidence="2 3">
    <name type="scientific">Urochloa decumbens</name>
    <dbReference type="NCBI Taxonomy" id="240449"/>
    <lineage>
        <taxon>Eukaryota</taxon>
        <taxon>Viridiplantae</taxon>
        <taxon>Streptophyta</taxon>
        <taxon>Embryophyta</taxon>
        <taxon>Tracheophyta</taxon>
        <taxon>Spermatophyta</taxon>
        <taxon>Magnoliopsida</taxon>
        <taxon>Liliopsida</taxon>
        <taxon>Poales</taxon>
        <taxon>Poaceae</taxon>
        <taxon>PACMAD clade</taxon>
        <taxon>Panicoideae</taxon>
        <taxon>Panicodae</taxon>
        <taxon>Paniceae</taxon>
        <taxon>Melinidinae</taxon>
        <taxon>Urochloa</taxon>
    </lineage>
</organism>
<dbReference type="PANTHER" id="PTHR46610:SF19">
    <property type="entry name" value="OS06G0147400 PROTEIN"/>
    <property type="match status" value="1"/>
</dbReference>
<keyword evidence="1" id="KW-1133">Transmembrane helix</keyword>
<dbReference type="EMBL" id="OZ075145">
    <property type="protein sequence ID" value="CAL5045892.1"/>
    <property type="molecule type" value="Genomic_DNA"/>
</dbReference>
<dbReference type="PANTHER" id="PTHR46610">
    <property type="entry name" value="OS05G0181300 PROTEIN"/>
    <property type="match status" value="1"/>
</dbReference>
<proteinExistence type="predicted"/>
<evidence type="ECO:0000313" key="2">
    <source>
        <dbReference type="EMBL" id="CAL5045892.1"/>
    </source>
</evidence>
<feature type="transmembrane region" description="Helical" evidence="1">
    <location>
        <begin position="64"/>
        <end position="87"/>
    </location>
</feature>
<feature type="transmembrane region" description="Helical" evidence="1">
    <location>
        <begin position="99"/>
        <end position="119"/>
    </location>
</feature>
<keyword evidence="1" id="KW-0472">Membrane</keyword>
<evidence type="ECO:0000256" key="1">
    <source>
        <dbReference type="SAM" id="Phobius"/>
    </source>
</evidence>
<feature type="transmembrane region" description="Helical" evidence="1">
    <location>
        <begin position="32"/>
        <end position="52"/>
    </location>
</feature>
<keyword evidence="3" id="KW-1185">Reference proteome</keyword>
<protein>
    <submittedName>
        <fullName evidence="2">Uncharacterized protein</fullName>
    </submittedName>
</protein>
<dbReference type="Proteomes" id="UP001497457">
    <property type="component" value="Chromosome 35b"/>
</dbReference>
<keyword evidence="1" id="KW-0812">Transmembrane</keyword>
<dbReference type="InterPro" id="IPR045501">
    <property type="entry name" value="DUF6490"/>
</dbReference>